<feature type="region of interest" description="Disordered" evidence="3">
    <location>
        <begin position="104"/>
        <end position="160"/>
    </location>
</feature>
<dbReference type="InterPro" id="IPR027417">
    <property type="entry name" value="P-loop_NTPase"/>
</dbReference>
<dbReference type="STRING" id="1382522.W6MND3"/>
<dbReference type="GO" id="GO:0000131">
    <property type="term" value="C:incipient cellular bud site"/>
    <property type="evidence" value="ECO:0007669"/>
    <property type="project" value="EnsemblFungi"/>
</dbReference>
<dbReference type="GO" id="GO:0007264">
    <property type="term" value="P:small GTPase-mediated signal transduction"/>
    <property type="evidence" value="ECO:0007669"/>
    <property type="project" value="EnsemblFungi"/>
</dbReference>
<evidence type="ECO:0008006" key="6">
    <source>
        <dbReference type="Google" id="ProtNLM"/>
    </source>
</evidence>
<dbReference type="PANTHER" id="PTHR24070">
    <property type="entry name" value="RAS, DI-RAS, AND RHEB FAMILY MEMBERS OF SMALL GTPASE SUPERFAMILY"/>
    <property type="match status" value="1"/>
</dbReference>
<dbReference type="GO" id="GO:0005886">
    <property type="term" value="C:plasma membrane"/>
    <property type="evidence" value="ECO:0007669"/>
    <property type="project" value="EnsemblFungi"/>
</dbReference>
<keyword evidence="2" id="KW-0342">GTP-binding</keyword>
<name>W6MND3_9ASCO</name>
<dbReference type="RefSeq" id="XP_022460117.1">
    <property type="nucleotide sequence ID" value="XM_022600809.1"/>
</dbReference>
<reference evidence="4" key="1">
    <citation type="submission" date="2013-12" db="EMBL/GenBank/DDBJ databases">
        <authorList>
            <person name="Genoscope - CEA"/>
        </authorList>
    </citation>
    <scope>NUCLEOTIDE SEQUENCE</scope>
    <source>
        <strain evidence="4">CBS 1993</strain>
    </source>
</reference>
<dbReference type="HOGENOM" id="CLU_041217_9_0_1"/>
<gene>
    <name evidence="4" type="ORF">KUCA_T00004107001</name>
</gene>
<evidence type="ECO:0000256" key="1">
    <source>
        <dbReference type="ARBA" id="ARBA00022741"/>
    </source>
</evidence>
<dbReference type="OrthoDB" id="5976022at2759"/>
<reference evidence="4" key="2">
    <citation type="submission" date="2014-02" db="EMBL/GenBank/DDBJ databases">
        <title>Complete DNA sequence of /Kuraishia capsulata/ illustrates novel genomic features among budding yeasts (/Saccharomycotina/).</title>
        <authorList>
            <person name="Morales L."/>
            <person name="Noel B."/>
            <person name="Porcel B."/>
            <person name="Marcet-Houben M."/>
            <person name="Hullo M-F."/>
            <person name="Sacerdot C."/>
            <person name="Tekaia F."/>
            <person name="Leh-Louis V."/>
            <person name="Despons L."/>
            <person name="Khanna V."/>
            <person name="Aury J-M."/>
            <person name="Barbe V."/>
            <person name="Couloux A."/>
            <person name="Labadie K."/>
            <person name="Pelletier E."/>
            <person name="Souciet J-L."/>
            <person name="Boekhout T."/>
            <person name="Gabaldon T."/>
            <person name="Wincker P."/>
            <person name="Dujon B."/>
        </authorList>
    </citation>
    <scope>NUCLEOTIDE SEQUENCE</scope>
    <source>
        <strain evidence="4">CBS 1993</strain>
    </source>
</reference>
<dbReference type="GO" id="GO:0032153">
    <property type="term" value="C:cell division site"/>
    <property type="evidence" value="ECO:0007669"/>
    <property type="project" value="EnsemblFungi"/>
</dbReference>
<evidence type="ECO:0000313" key="4">
    <source>
        <dbReference type="EMBL" id="CDK28126.1"/>
    </source>
</evidence>
<dbReference type="SMART" id="SM00175">
    <property type="entry name" value="RAB"/>
    <property type="match status" value="1"/>
</dbReference>
<accession>W6MND3</accession>
<dbReference type="GO" id="GO:0005525">
    <property type="term" value="F:GTP binding"/>
    <property type="evidence" value="ECO:0007669"/>
    <property type="project" value="UniProtKB-KW"/>
</dbReference>
<dbReference type="GO" id="GO:0007121">
    <property type="term" value="P:bipolar cellular bud site selection"/>
    <property type="evidence" value="ECO:0007669"/>
    <property type="project" value="EnsemblFungi"/>
</dbReference>
<keyword evidence="1" id="KW-0547">Nucleotide-binding</keyword>
<dbReference type="GO" id="GO:0005935">
    <property type="term" value="C:cellular bud neck"/>
    <property type="evidence" value="ECO:0007669"/>
    <property type="project" value="EnsemblFungi"/>
</dbReference>
<dbReference type="GO" id="GO:0007120">
    <property type="term" value="P:axial cellular bud site selection"/>
    <property type="evidence" value="ECO:0007669"/>
    <property type="project" value="EnsemblFungi"/>
</dbReference>
<sequence length="160" mass="17921">MRELYIKSGKGFLLVYSVTDESSLKELLAIRDQVLRIKDTANVPMVLIGNKCDLNEERKLTPEDGIAVSKEWGRVPFYETSAMYKINVEDAFVDVVRQIMRKEASASAAGNNASSQEQVVESKKTSQQTETKPQRRNTFGSSSDKKVKKKKKKGGLCTIL</sequence>
<dbReference type="InterPro" id="IPR001806">
    <property type="entry name" value="Small_GTPase"/>
</dbReference>
<dbReference type="GO" id="GO:2000114">
    <property type="term" value="P:regulation of establishment of cell polarity"/>
    <property type="evidence" value="ECO:0007669"/>
    <property type="project" value="EnsemblFungi"/>
</dbReference>
<dbReference type="AlphaFoldDB" id="W6MND3"/>
<dbReference type="InterPro" id="IPR020849">
    <property type="entry name" value="Small_GTPase_Ras-type"/>
</dbReference>
<dbReference type="GO" id="GO:0035025">
    <property type="term" value="P:positive regulation of Rho protein signal transduction"/>
    <property type="evidence" value="ECO:0007669"/>
    <property type="project" value="EnsemblFungi"/>
</dbReference>
<dbReference type="PROSITE" id="PS51421">
    <property type="entry name" value="RAS"/>
    <property type="match status" value="1"/>
</dbReference>
<evidence type="ECO:0000256" key="2">
    <source>
        <dbReference type="ARBA" id="ARBA00023134"/>
    </source>
</evidence>
<dbReference type="Gene3D" id="3.40.50.300">
    <property type="entry name" value="P-loop containing nucleotide triphosphate hydrolases"/>
    <property type="match status" value="1"/>
</dbReference>
<dbReference type="SUPFAM" id="SSF52540">
    <property type="entry name" value="P-loop containing nucleoside triphosphate hydrolases"/>
    <property type="match status" value="1"/>
</dbReference>
<evidence type="ECO:0000313" key="5">
    <source>
        <dbReference type="Proteomes" id="UP000019384"/>
    </source>
</evidence>
<dbReference type="GO" id="GO:0032507">
    <property type="term" value="P:maintenance of protein location in cell"/>
    <property type="evidence" value="ECO:0007669"/>
    <property type="project" value="EnsemblFungi"/>
</dbReference>
<organism evidence="4 5">
    <name type="scientific">Kuraishia capsulata CBS 1993</name>
    <dbReference type="NCBI Taxonomy" id="1382522"/>
    <lineage>
        <taxon>Eukaryota</taxon>
        <taxon>Fungi</taxon>
        <taxon>Dikarya</taxon>
        <taxon>Ascomycota</taxon>
        <taxon>Saccharomycotina</taxon>
        <taxon>Pichiomycetes</taxon>
        <taxon>Pichiales</taxon>
        <taxon>Pichiaceae</taxon>
        <taxon>Kuraishia</taxon>
    </lineage>
</organism>
<dbReference type="PRINTS" id="PR00449">
    <property type="entry name" value="RASTRNSFRMNG"/>
</dbReference>
<dbReference type="Pfam" id="PF00071">
    <property type="entry name" value="Ras"/>
    <property type="match status" value="1"/>
</dbReference>
<protein>
    <recommendedName>
        <fullName evidence="6">Ras-related protein RSR1</fullName>
    </recommendedName>
</protein>
<dbReference type="PROSITE" id="PS51419">
    <property type="entry name" value="RAB"/>
    <property type="match status" value="1"/>
</dbReference>
<dbReference type="GO" id="GO:0005774">
    <property type="term" value="C:vacuolar membrane"/>
    <property type="evidence" value="ECO:0007669"/>
    <property type="project" value="EnsemblFungi"/>
</dbReference>
<evidence type="ECO:0000256" key="3">
    <source>
        <dbReference type="SAM" id="MobiDB-lite"/>
    </source>
</evidence>
<dbReference type="GO" id="GO:0000755">
    <property type="term" value="P:cytogamy"/>
    <property type="evidence" value="ECO:0007669"/>
    <property type="project" value="EnsemblFungi"/>
</dbReference>
<keyword evidence="5" id="KW-1185">Reference proteome</keyword>
<dbReference type="GO" id="GO:0045184">
    <property type="term" value="P:establishment of protein localization"/>
    <property type="evidence" value="ECO:0007669"/>
    <property type="project" value="EnsemblFungi"/>
</dbReference>
<dbReference type="EMBL" id="HG793129">
    <property type="protein sequence ID" value="CDK28126.1"/>
    <property type="molecule type" value="Genomic_DNA"/>
</dbReference>
<dbReference type="SMART" id="SM00173">
    <property type="entry name" value="RAS"/>
    <property type="match status" value="1"/>
</dbReference>
<dbReference type="GO" id="GO:0003924">
    <property type="term" value="F:GTPase activity"/>
    <property type="evidence" value="ECO:0007669"/>
    <property type="project" value="EnsemblFungi"/>
</dbReference>
<proteinExistence type="predicted"/>
<feature type="compositionally biased region" description="Low complexity" evidence="3">
    <location>
        <begin position="105"/>
        <end position="115"/>
    </location>
</feature>
<dbReference type="GeneID" id="34521505"/>
<feature type="compositionally biased region" description="Polar residues" evidence="3">
    <location>
        <begin position="125"/>
        <end position="142"/>
    </location>
</feature>
<dbReference type="Proteomes" id="UP000019384">
    <property type="component" value="Unassembled WGS sequence"/>
</dbReference>